<evidence type="ECO:0000313" key="2">
    <source>
        <dbReference type="Proteomes" id="UP000639403"/>
    </source>
</evidence>
<reference evidence="1" key="1">
    <citation type="submission" date="2020-11" db="EMBL/GenBank/DDBJ databases">
        <authorList>
            <person name="Koelle M."/>
            <person name="Horta M.A.C."/>
            <person name="Nowrousian M."/>
            <person name="Ohm R.A."/>
            <person name="Benz P."/>
            <person name="Pilgard A."/>
        </authorList>
    </citation>
    <scope>NUCLEOTIDE SEQUENCE</scope>
    <source>
        <strain evidence="1">FPRL280</strain>
    </source>
</reference>
<proteinExistence type="predicted"/>
<evidence type="ECO:0000313" key="1">
    <source>
        <dbReference type="EMBL" id="KAF9809097.1"/>
    </source>
</evidence>
<organism evidence="1 2">
    <name type="scientific">Rhodonia placenta</name>
    <dbReference type="NCBI Taxonomy" id="104341"/>
    <lineage>
        <taxon>Eukaryota</taxon>
        <taxon>Fungi</taxon>
        <taxon>Dikarya</taxon>
        <taxon>Basidiomycota</taxon>
        <taxon>Agaricomycotina</taxon>
        <taxon>Agaricomycetes</taxon>
        <taxon>Polyporales</taxon>
        <taxon>Adustoporiaceae</taxon>
        <taxon>Rhodonia</taxon>
    </lineage>
</organism>
<name>A0A8H7U067_9APHY</name>
<dbReference type="AlphaFoldDB" id="A0A8H7U067"/>
<dbReference type="Proteomes" id="UP000639403">
    <property type="component" value="Unassembled WGS sequence"/>
</dbReference>
<accession>A0A8H7U067</accession>
<reference evidence="1" key="2">
    <citation type="journal article" name="Front. Microbiol.">
        <title>Degradative Capacity of Two Strains of Rhodonia placenta: From Phenotype to Genotype.</title>
        <authorList>
            <person name="Kolle M."/>
            <person name="Horta M.A.C."/>
            <person name="Nowrousian M."/>
            <person name="Ohm R.A."/>
            <person name="Benz J.P."/>
            <person name="Pilgard A."/>
        </authorList>
    </citation>
    <scope>NUCLEOTIDE SEQUENCE</scope>
    <source>
        <strain evidence="1">FPRL280</strain>
    </source>
</reference>
<dbReference type="EMBL" id="JADOXO010000219">
    <property type="protein sequence ID" value="KAF9809097.1"/>
    <property type="molecule type" value="Genomic_DNA"/>
</dbReference>
<protein>
    <submittedName>
        <fullName evidence="1">Uncharacterized protein</fullName>
    </submittedName>
</protein>
<sequence length="44" mass="4814">MSAFLVISNIIATFNISKALDGTGREIEPQVAFTTAVTRWACRL</sequence>
<comment type="caution">
    <text evidence="1">The sequence shown here is derived from an EMBL/GenBank/DDBJ whole genome shotgun (WGS) entry which is preliminary data.</text>
</comment>
<gene>
    <name evidence="1" type="ORF">IEO21_07566</name>
</gene>